<dbReference type="OrthoDB" id="10466791at2759"/>
<proteinExistence type="predicted"/>
<reference evidence="1" key="1">
    <citation type="submission" date="2020-08" db="EMBL/GenBank/DDBJ databases">
        <title>Multicomponent nature underlies the extraordinary mechanical properties of spider dragline silk.</title>
        <authorList>
            <person name="Kono N."/>
            <person name="Nakamura H."/>
            <person name="Mori M."/>
            <person name="Yoshida Y."/>
            <person name="Ohtoshi R."/>
            <person name="Malay A.D."/>
            <person name="Moran D.A.P."/>
            <person name="Tomita M."/>
            <person name="Numata K."/>
            <person name="Arakawa K."/>
        </authorList>
    </citation>
    <scope>NUCLEOTIDE SEQUENCE</scope>
</reference>
<evidence type="ECO:0000313" key="2">
    <source>
        <dbReference type="Proteomes" id="UP000886998"/>
    </source>
</evidence>
<dbReference type="AlphaFoldDB" id="A0A8X6YCN8"/>
<evidence type="ECO:0000313" key="1">
    <source>
        <dbReference type="EMBL" id="GFY68203.1"/>
    </source>
</evidence>
<comment type="caution">
    <text evidence="1">The sequence shown here is derived from an EMBL/GenBank/DDBJ whole genome shotgun (WGS) entry which is preliminary data.</text>
</comment>
<dbReference type="Proteomes" id="UP000886998">
    <property type="component" value="Unassembled WGS sequence"/>
</dbReference>
<sequence length="151" mass="17074">MFVHPVVCAPILCFLCRPPFHDLLSLPPFPLKVRFLPVEEKVEGIPFSLSLFLNPLPPPSLQTKTQHPISILVFDEFFSSLFYFFSSIPPTGPIVDSEIGRKGLKEWNKKNGAAYRVVVCAQHALVDYCKPGLKRRAARYIKRNRSSGDAF</sequence>
<keyword evidence="2" id="KW-1185">Reference proteome</keyword>
<organism evidence="1 2">
    <name type="scientific">Trichonephila inaurata madagascariensis</name>
    <dbReference type="NCBI Taxonomy" id="2747483"/>
    <lineage>
        <taxon>Eukaryota</taxon>
        <taxon>Metazoa</taxon>
        <taxon>Ecdysozoa</taxon>
        <taxon>Arthropoda</taxon>
        <taxon>Chelicerata</taxon>
        <taxon>Arachnida</taxon>
        <taxon>Araneae</taxon>
        <taxon>Araneomorphae</taxon>
        <taxon>Entelegynae</taxon>
        <taxon>Araneoidea</taxon>
        <taxon>Nephilidae</taxon>
        <taxon>Trichonephila</taxon>
        <taxon>Trichonephila inaurata</taxon>
    </lineage>
</organism>
<name>A0A8X6YCN8_9ARAC</name>
<protein>
    <submittedName>
        <fullName evidence="1">Uncharacterized protein</fullName>
    </submittedName>
</protein>
<dbReference type="EMBL" id="BMAV01016922">
    <property type="protein sequence ID" value="GFY68203.1"/>
    <property type="molecule type" value="Genomic_DNA"/>
</dbReference>
<accession>A0A8X6YCN8</accession>
<gene>
    <name evidence="1" type="ORF">TNIN_22021</name>
</gene>